<protein>
    <submittedName>
        <fullName evidence="1">Uncharacterized protein</fullName>
    </submittedName>
</protein>
<dbReference type="AlphaFoldDB" id="A0A2M9XZ49"/>
<comment type="caution">
    <text evidence="1">The sequence shown here is derived from an EMBL/GenBank/DDBJ whole genome shotgun (WGS) entry which is preliminary data.</text>
</comment>
<dbReference type="Proteomes" id="UP000297891">
    <property type="component" value="Unassembled WGS sequence"/>
</dbReference>
<gene>
    <name evidence="1" type="ORF">EHQ30_01515</name>
</gene>
<dbReference type="RefSeq" id="WP_100791794.1">
    <property type="nucleotide sequence ID" value="NZ_NPDQ01000007.1"/>
</dbReference>
<keyword evidence="2" id="KW-1185">Reference proteome</keyword>
<dbReference type="EMBL" id="RQFP01000001">
    <property type="protein sequence ID" value="TGK95343.1"/>
    <property type="molecule type" value="Genomic_DNA"/>
</dbReference>
<organism evidence="1 2">
    <name type="scientific">Leptospira brenneri</name>
    <dbReference type="NCBI Taxonomy" id="2023182"/>
    <lineage>
        <taxon>Bacteria</taxon>
        <taxon>Pseudomonadati</taxon>
        <taxon>Spirochaetota</taxon>
        <taxon>Spirochaetia</taxon>
        <taxon>Leptospirales</taxon>
        <taxon>Leptospiraceae</taxon>
        <taxon>Leptospira</taxon>
    </lineage>
</organism>
<reference evidence="1" key="1">
    <citation type="journal article" date="2019" name="PLoS Negl. Trop. Dis.">
        <title>Revisiting the worldwide diversity of Leptospira species in the environment.</title>
        <authorList>
            <person name="Vincent A.T."/>
            <person name="Schiettekatte O."/>
            <person name="Bourhy P."/>
            <person name="Veyrier F.J."/>
            <person name="Picardeau M."/>
        </authorList>
    </citation>
    <scope>NUCLEOTIDE SEQUENCE [LARGE SCALE GENOMIC DNA]</scope>
    <source>
        <strain evidence="1">201800277</strain>
    </source>
</reference>
<sequence length="79" mass="9127">MKSSKIITIGIKELAHQKVILAAWYNFLKENFDAKKVSAEEFTQYLQAHVMYDLDKDQIELMLSGSEPLLEDFKKSIFG</sequence>
<accession>A0A2M9XZ49</accession>
<dbReference type="OrthoDB" id="335500at2"/>
<evidence type="ECO:0000313" key="1">
    <source>
        <dbReference type="EMBL" id="TGK95343.1"/>
    </source>
</evidence>
<proteinExistence type="predicted"/>
<evidence type="ECO:0000313" key="2">
    <source>
        <dbReference type="Proteomes" id="UP000297891"/>
    </source>
</evidence>
<name>A0A2M9XZ49_9LEPT</name>